<organism evidence="2 3">
    <name type="scientific">Prosthecobacter algae</name>
    <dbReference type="NCBI Taxonomy" id="1144682"/>
    <lineage>
        <taxon>Bacteria</taxon>
        <taxon>Pseudomonadati</taxon>
        <taxon>Verrucomicrobiota</taxon>
        <taxon>Verrucomicrobiia</taxon>
        <taxon>Verrucomicrobiales</taxon>
        <taxon>Verrucomicrobiaceae</taxon>
        <taxon>Prosthecobacter</taxon>
    </lineage>
</organism>
<sequence length="440" mass="49796">MLRLPIPPTPEDDAGSSSNGHGLATLAVTAAISGTLAVIISKNFLETEKKITHHIETDYAVCDEAFARTMSHLLGPPLLSGNKVTVLQNGAQIFPRMLEVIRQAERSVTFENFVWTKGQIVEEFSAAFAECARRGVKVHFLQDAMGSNCLDSDCMKQMREAGVEVEIFRRYNLANFNHRTHRKILVVDGRIGFVGGVGISDLWDGHGNKSDHWRDTQYEVEGPVVAQMQQAFMDNWMQTRARVLHGDDYFPKLVPCGDTQCQIFTSSVSEGADSARLMFLMSIAAARQSIRIVNPYFVPDMLVLNLLKKACERGVSVEIIAPSERIDQKVVRYVGRARWGGLLRAGVRFYEFQPALLHCKYFVVDEQWVSVGSCNLDDRSLCLNEEANLNVWDRDFARQHLEVFEVDKKRSREITWQDWKNRPFREKVLGHVGGIFRSQL</sequence>
<feature type="domain" description="PLD phosphodiesterase" evidence="1">
    <location>
        <begin position="176"/>
        <end position="203"/>
    </location>
</feature>
<dbReference type="RefSeq" id="WP_345736985.1">
    <property type="nucleotide sequence ID" value="NZ_BAABIA010000005.1"/>
</dbReference>
<dbReference type="SUPFAM" id="SSF56024">
    <property type="entry name" value="Phospholipase D/nuclease"/>
    <property type="match status" value="2"/>
</dbReference>
<reference evidence="3" key="1">
    <citation type="journal article" date="2019" name="Int. J. Syst. Evol. Microbiol.">
        <title>The Global Catalogue of Microorganisms (GCM) 10K type strain sequencing project: providing services to taxonomists for standard genome sequencing and annotation.</title>
        <authorList>
            <consortium name="The Broad Institute Genomics Platform"/>
            <consortium name="The Broad Institute Genome Sequencing Center for Infectious Disease"/>
            <person name="Wu L."/>
            <person name="Ma J."/>
        </authorList>
    </citation>
    <scope>NUCLEOTIDE SEQUENCE [LARGE SCALE GENOMIC DNA]</scope>
    <source>
        <strain evidence="3">JCM 18053</strain>
    </source>
</reference>
<proteinExistence type="predicted"/>
<keyword evidence="3" id="KW-1185">Reference proteome</keyword>
<protein>
    <submittedName>
        <fullName evidence="2">Phospholipase D-like domain-containing protein</fullName>
    </submittedName>
</protein>
<evidence type="ECO:0000259" key="1">
    <source>
        <dbReference type="PROSITE" id="PS50035"/>
    </source>
</evidence>
<dbReference type="SMART" id="SM00155">
    <property type="entry name" value="PLDc"/>
    <property type="match status" value="2"/>
</dbReference>
<dbReference type="PANTHER" id="PTHR21248:SF22">
    <property type="entry name" value="PHOSPHOLIPASE D"/>
    <property type="match status" value="1"/>
</dbReference>
<feature type="domain" description="PLD phosphodiesterase" evidence="1">
    <location>
        <begin position="353"/>
        <end position="380"/>
    </location>
</feature>
<dbReference type="Pfam" id="PF13091">
    <property type="entry name" value="PLDc_2"/>
    <property type="match status" value="2"/>
</dbReference>
<evidence type="ECO:0000313" key="2">
    <source>
        <dbReference type="EMBL" id="GAA5142262.1"/>
    </source>
</evidence>
<evidence type="ECO:0000313" key="3">
    <source>
        <dbReference type="Proteomes" id="UP001499852"/>
    </source>
</evidence>
<dbReference type="PROSITE" id="PS50035">
    <property type="entry name" value="PLD"/>
    <property type="match status" value="2"/>
</dbReference>
<dbReference type="PANTHER" id="PTHR21248">
    <property type="entry name" value="CARDIOLIPIN SYNTHASE"/>
    <property type="match status" value="1"/>
</dbReference>
<dbReference type="InterPro" id="IPR001736">
    <property type="entry name" value="PLipase_D/transphosphatidylase"/>
</dbReference>
<dbReference type="CDD" id="cd09110">
    <property type="entry name" value="PLDc_CLS_1"/>
    <property type="match status" value="1"/>
</dbReference>
<accession>A0ABP9PEF9</accession>
<dbReference type="CDD" id="cd09159">
    <property type="entry name" value="PLDc_ybhO_like_2"/>
    <property type="match status" value="1"/>
</dbReference>
<dbReference type="Proteomes" id="UP001499852">
    <property type="component" value="Unassembled WGS sequence"/>
</dbReference>
<dbReference type="Gene3D" id="3.30.870.10">
    <property type="entry name" value="Endonuclease Chain A"/>
    <property type="match status" value="2"/>
</dbReference>
<comment type="caution">
    <text evidence="2">The sequence shown here is derived from an EMBL/GenBank/DDBJ whole genome shotgun (WGS) entry which is preliminary data.</text>
</comment>
<gene>
    <name evidence="2" type="ORF">GCM10023213_27890</name>
</gene>
<dbReference type="InterPro" id="IPR025202">
    <property type="entry name" value="PLD-like_dom"/>
</dbReference>
<name>A0ABP9PEF9_9BACT</name>
<dbReference type="EMBL" id="BAABIA010000005">
    <property type="protein sequence ID" value="GAA5142262.1"/>
    <property type="molecule type" value="Genomic_DNA"/>
</dbReference>